<comment type="caution">
    <text evidence="1">The sequence shown here is derived from an EMBL/GenBank/DDBJ whole genome shotgun (WGS) entry which is preliminary data.</text>
</comment>
<reference evidence="2" key="1">
    <citation type="journal article" date="2022" name="Mol. Ecol. Resour.">
        <title>The genomes of chicory, endive, great burdock and yacon provide insights into Asteraceae palaeo-polyploidization history and plant inulin production.</title>
        <authorList>
            <person name="Fan W."/>
            <person name="Wang S."/>
            <person name="Wang H."/>
            <person name="Wang A."/>
            <person name="Jiang F."/>
            <person name="Liu H."/>
            <person name="Zhao H."/>
            <person name="Xu D."/>
            <person name="Zhang Y."/>
        </authorList>
    </citation>
    <scope>NUCLEOTIDE SEQUENCE [LARGE SCALE GENOMIC DNA]</scope>
    <source>
        <strain evidence="2">cv. Yunnan</strain>
    </source>
</reference>
<protein>
    <submittedName>
        <fullName evidence="1">Uncharacterized protein</fullName>
    </submittedName>
</protein>
<keyword evidence="2" id="KW-1185">Reference proteome</keyword>
<dbReference type="Proteomes" id="UP001056120">
    <property type="component" value="Linkage Group LG19"/>
</dbReference>
<evidence type="ECO:0000313" key="2">
    <source>
        <dbReference type="Proteomes" id="UP001056120"/>
    </source>
</evidence>
<name>A0ACB9DE70_9ASTR</name>
<evidence type="ECO:0000313" key="1">
    <source>
        <dbReference type="EMBL" id="KAI3744969.1"/>
    </source>
</evidence>
<accession>A0ACB9DE70</accession>
<sequence>MTKMTKIRWLSLIKRFLISERCQNRSKEKKRRWVFRRHKMKRLTSQSTLLERPKLAEKKVKPEGFLVG</sequence>
<reference evidence="1 2" key="2">
    <citation type="journal article" date="2022" name="Mol. Ecol. Resour.">
        <title>The genomes of chicory, endive, great burdock and yacon provide insights into Asteraceae paleo-polyploidization history and plant inulin production.</title>
        <authorList>
            <person name="Fan W."/>
            <person name="Wang S."/>
            <person name="Wang H."/>
            <person name="Wang A."/>
            <person name="Jiang F."/>
            <person name="Liu H."/>
            <person name="Zhao H."/>
            <person name="Xu D."/>
            <person name="Zhang Y."/>
        </authorList>
    </citation>
    <scope>NUCLEOTIDE SEQUENCE [LARGE SCALE GENOMIC DNA]</scope>
    <source>
        <strain evidence="2">cv. Yunnan</strain>
        <tissue evidence="1">Leaves</tissue>
    </source>
</reference>
<dbReference type="EMBL" id="CM042036">
    <property type="protein sequence ID" value="KAI3744969.1"/>
    <property type="molecule type" value="Genomic_DNA"/>
</dbReference>
<proteinExistence type="predicted"/>
<gene>
    <name evidence="1" type="ORF">L1987_58068</name>
</gene>
<organism evidence="1 2">
    <name type="scientific">Smallanthus sonchifolius</name>
    <dbReference type="NCBI Taxonomy" id="185202"/>
    <lineage>
        <taxon>Eukaryota</taxon>
        <taxon>Viridiplantae</taxon>
        <taxon>Streptophyta</taxon>
        <taxon>Embryophyta</taxon>
        <taxon>Tracheophyta</taxon>
        <taxon>Spermatophyta</taxon>
        <taxon>Magnoliopsida</taxon>
        <taxon>eudicotyledons</taxon>
        <taxon>Gunneridae</taxon>
        <taxon>Pentapetalae</taxon>
        <taxon>asterids</taxon>
        <taxon>campanulids</taxon>
        <taxon>Asterales</taxon>
        <taxon>Asteraceae</taxon>
        <taxon>Asteroideae</taxon>
        <taxon>Heliantheae alliance</taxon>
        <taxon>Millerieae</taxon>
        <taxon>Smallanthus</taxon>
    </lineage>
</organism>